<organism evidence="2 4">
    <name type="scientific">Escherichia phage vB_EcoM_4HA13</name>
    <dbReference type="NCBI Taxonomy" id="2601675"/>
    <lineage>
        <taxon>Viruses</taxon>
        <taxon>Duplodnaviria</taxon>
        <taxon>Heunggongvirae</taxon>
        <taxon>Uroviricota</taxon>
        <taxon>Caudoviricetes</taxon>
        <taxon>Chaseviridae</taxon>
        <taxon>Cleopatravirinae</taxon>
        <taxon>Sabourvirus</taxon>
        <taxon>Sabourvirus sv4HA13</taxon>
    </lineage>
</organism>
<gene>
    <name evidence="2" type="ORF">AC4HA13_0007</name>
    <name evidence="3" type="ORF">AC4HA13_545</name>
</gene>
<dbReference type="EMBL" id="MN136198">
    <property type="protein sequence ID" value="QEM42978.1"/>
    <property type="molecule type" value="Genomic_DNA"/>
</dbReference>
<sequence>MNDDNRFTNLLLGQLVNQGVKPNKFDRFFNSLVKWLVLGFVAFMAFGEFLK</sequence>
<keyword evidence="1" id="KW-0472">Membrane</keyword>
<accession>A0A7D0JGZ9</accession>
<keyword evidence="1" id="KW-1133">Transmembrane helix</keyword>
<dbReference type="Proteomes" id="UP000509770">
    <property type="component" value="Segment"/>
</dbReference>
<dbReference type="EMBL" id="MN136198">
    <property type="protein sequence ID" value="QEM43031.1"/>
    <property type="molecule type" value="Genomic_DNA"/>
</dbReference>
<feature type="transmembrane region" description="Helical" evidence="1">
    <location>
        <begin position="32"/>
        <end position="50"/>
    </location>
</feature>
<keyword evidence="1" id="KW-0812">Transmembrane</keyword>
<evidence type="ECO:0000256" key="1">
    <source>
        <dbReference type="SAM" id="Phobius"/>
    </source>
</evidence>
<name>A0A7D0JGZ9_9CAUD</name>
<reference evidence="2 4" key="1">
    <citation type="submission" date="2019-07" db="EMBL/GenBank/DDBJ databases">
        <authorList>
            <person name="Lin J."/>
            <person name="Cucic S."/>
            <person name="Klem A."/>
            <person name="Kropinski A."/>
            <person name="Anany H."/>
        </authorList>
    </citation>
    <scope>NUCLEOTIDE SEQUENCE [LARGE SCALE GENOMIC DNA]</scope>
</reference>
<evidence type="ECO:0000313" key="2">
    <source>
        <dbReference type="EMBL" id="QEM42978.1"/>
    </source>
</evidence>
<evidence type="ECO:0000313" key="4">
    <source>
        <dbReference type="Proteomes" id="UP000509770"/>
    </source>
</evidence>
<proteinExistence type="predicted"/>
<evidence type="ECO:0000313" key="3">
    <source>
        <dbReference type="EMBL" id="QEM43031.1"/>
    </source>
</evidence>
<protein>
    <submittedName>
        <fullName evidence="2">Putative membrane protein</fullName>
    </submittedName>
</protein>
<keyword evidence="4" id="KW-1185">Reference proteome</keyword>